<dbReference type="Proteomes" id="UP000566995">
    <property type="component" value="Unassembled WGS sequence"/>
</dbReference>
<evidence type="ECO:0000313" key="2">
    <source>
        <dbReference type="Proteomes" id="UP000566995"/>
    </source>
</evidence>
<gene>
    <name evidence="1" type="ORF">HNP46_001828</name>
</gene>
<evidence type="ECO:0000313" key="1">
    <source>
        <dbReference type="EMBL" id="MBB4862983.1"/>
    </source>
</evidence>
<protein>
    <submittedName>
        <fullName evidence="1">Uncharacterized protein</fullName>
    </submittedName>
</protein>
<dbReference type="EMBL" id="JACHLI010000005">
    <property type="protein sequence ID" value="MBB4862983.1"/>
    <property type="molecule type" value="Genomic_DNA"/>
</dbReference>
<comment type="caution">
    <text evidence="1">The sequence shown here is derived from an EMBL/GenBank/DDBJ whole genome shotgun (WGS) entry which is preliminary data.</text>
</comment>
<proteinExistence type="predicted"/>
<sequence length="55" mass="5919">MKAQLPALSSSHEGWNDLQGLRNSAARATGQHAETLLLTEEPDDIDARCRTASQG</sequence>
<organism evidence="1 2">
    <name type="scientific">Pseudomonas nitroreducens</name>
    <dbReference type="NCBI Taxonomy" id="46680"/>
    <lineage>
        <taxon>Bacteria</taxon>
        <taxon>Pseudomonadati</taxon>
        <taxon>Pseudomonadota</taxon>
        <taxon>Gammaproteobacteria</taxon>
        <taxon>Pseudomonadales</taxon>
        <taxon>Pseudomonadaceae</taxon>
        <taxon>Pseudomonas</taxon>
    </lineage>
</organism>
<reference evidence="1 2" key="1">
    <citation type="submission" date="2020-08" db="EMBL/GenBank/DDBJ databases">
        <title>Functional genomics of gut bacteria from endangered species of beetles.</title>
        <authorList>
            <person name="Carlos-Shanley C."/>
        </authorList>
    </citation>
    <scope>NUCLEOTIDE SEQUENCE [LARGE SCALE GENOMIC DNA]</scope>
    <source>
        <strain evidence="1 2">S00179</strain>
    </source>
</reference>
<accession>A0A7W7KIZ1</accession>
<dbReference type="RefSeq" id="WP_184587915.1">
    <property type="nucleotide sequence ID" value="NZ_JACHLI010000005.1"/>
</dbReference>
<dbReference type="AlphaFoldDB" id="A0A7W7KIZ1"/>
<name>A0A7W7KIZ1_PSENT</name>